<proteinExistence type="inferred from homology"/>
<feature type="chain" id="PRO_5046122950" evidence="3">
    <location>
        <begin position="24"/>
        <end position="270"/>
    </location>
</feature>
<keyword evidence="2 3" id="KW-0732">Signal</keyword>
<dbReference type="Proteomes" id="UP001589813">
    <property type="component" value="Unassembled WGS sequence"/>
</dbReference>
<evidence type="ECO:0000313" key="6">
    <source>
        <dbReference type="Proteomes" id="UP001589813"/>
    </source>
</evidence>
<accession>A0ABV6B818</accession>
<evidence type="ECO:0000259" key="4">
    <source>
        <dbReference type="Pfam" id="PF00497"/>
    </source>
</evidence>
<dbReference type="SUPFAM" id="SSF53850">
    <property type="entry name" value="Periplasmic binding protein-like II"/>
    <property type="match status" value="1"/>
</dbReference>
<dbReference type="Gene3D" id="3.40.190.10">
    <property type="entry name" value="Periplasmic binding protein-like II"/>
    <property type="match status" value="2"/>
</dbReference>
<evidence type="ECO:0000256" key="2">
    <source>
        <dbReference type="ARBA" id="ARBA00022729"/>
    </source>
</evidence>
<protein>
    <submittedName>
        <fullName evidence="5">Substrate-binding periplasmic protein</fullName>
    </submittedName>
</protein>
<evidence type="ECO:0000256" key="3">
    <source>
        <dbReference type="SAM" id="SignalP"/>
    </source>
</evidence>
<name>A0ABV6B818_9GAMM</name>
<dbReference type="EMBL" id="JBHLXP010000001">
    <property type="protein sequence ID" value="MFC0047013.1"/>
    <property type="molecule type" value="Genomic_DNA"/>
</dbReference>
<comment type="caution">
    <text evidence="5">The sequence shown here is derived from an EMBL/GenBank/DDBJ whole genome shotgun (WGS) entry which is preliminary data.</text>
</comment>
<keyword evidence="6" id="KW-1185">Reference proteome</keyword>
<feature type="domain" description="Solute-binding protein family 3/N-terminal" evidence="4">
    <location>
        <begin position="67"/>
        <end position="132"/>
    </location>
</feature>
<dbReference type="PANTHER" id="PTHR35936:SF25">
    <property type="entry name" value="ABC TRANSPORTER SUBSTRATE-BINDING PROTEIN"/>
    <property type="match status" value="1"/>
</dbReference>
<feature type="signal peptide" evidence="3">
    <location>
        <begin position="1"/>
        <end position="23"/>
    </location>
</feature>
<evidence type="ECO:0000313" key="5">
    <source>
        <dbReference type="EMBL" id="MFC0047013.1"/>
    </source>
</evidence>
<sequence length="270" mass="30874">MLKNVRCAALLMFGLLLNLPLVAEELLPAAPPAQPPCHLVAHLNESKDLTDAAGLKLPRWYDLHHRLLKLLNDKAGCTLEVVGSPWPRSLALLRDGKIDLMLTMSYTYERELYADFIGPHYLEETVLVLDKQYLPKVNKLSDILLLPGAVGVLRDAWYGEEFAQVSLETEFQPYLQYANSLTQKLNLLQKERVVGMLEDKTQYLEWSRAYPELAARYQIAFRLHSNPVYIVASRKGVPFAVRERLKKAWFEVYGGPEHRAILKEFGWALE</sequence>
<comment type="similarity">
    <text evidence="1">Belongs to the bacterial solute-binding protein 3 family.</text>
</comment>
<reference evidence="5 6" key="1">
    <citation type="submission" date="2024-09" db="EMBL/GenBank/DDBJ databases">
        <authorList>
            <person name="Sun Q."/>
            <person name="Mori K."/>
        </authorList>
    </citation>
    <scope>NUCLEOTIDE SEQUENCE [LARGE SCALE GENOMIC DNA]</scope>
    <source>
        <strain evidence="5 6">KCTC 23315</strain>
    </source>
</reference>
<dbReference type="RefSeq" id="WP_377239839.1">
    <property type="nucleotide sequence ID" value="NZ_JBHLXP010000001.1"/>
</dbReference>
<dbReference type="PANTHER" id="PTHR35936">
    <property type="entry name" value="MEMBRANE-BOUND LYTIC MUREIN TRANSGLYCOSYLASE F"/>
    <property type="match status" value="1"/>
</dbReference>
<evidence type="ECO:0000256" key="1">
    <source>
        <dbReference type="ARBA" id="ARBA00010333"/>
    </source>
</evidence>
<dbReference type="Pfam" id="PF00497">
    <property type="entry name" value="SBP_bac_3"/>
    <property type="match status" value="1"/>
</dbReference>
<dbReference type="InterPro" id="IPR001638">
    <property type="entry name" value="Solute-binding_3/MltF_N"/>
</dbReference>
<gene>
    <name evidence="5" type="ORF">ACFFJP_01760</name>
</gene>
<organism evidence="5 6">
    <name type="scientific">Rheinheimera tilapiae</name>
    <dbReference type="NCBI Taxonomy" id="875043"/>
    <lineage>
        <taxon>Bacteria</taxon>
        <taxon>Pseudomonadati</taxon>
        <taxon>Pseudomonadota</taxon>
        <taxon>Gammaproteobacteria</taxon>
        <taxon>Chromatiales</taxon>
        <taxon>Chromatiaceae</taxon>
        <taxon>Rheinheimera</taxon>
    </lineage>
</organism>